<dbReference type="Proteomes" id="UP000762676">
    <property type="component" value="Unassembled WGS sequence"/>
</dbReference>
<sequence>MRINAVPTYNHTRISSSPVYFRSQCSMKISVAESSNTPYIFLGYIYPGVRRGGNLVKAVTVVATRPQSETA</sequence>
<evidence type="ECO:0000313" key="1">
    <source>
        <dbReference type="EMBL" id="GFR77109.1"/>
    </source>
</evidence>
<evidence type="ECO:0000313" key="2">
    <source>
        <dbReference type="Proteomes" id="UP000762676"/>
    </source>
</evidence>
<protein>
    <submittedName>
        <fullName evidence="1">Uncharacterized protein</fullName>
    </submittedName>
</protein>
<gene>
    <name evidence="1" type="ORF">ElyMa_003960100</name>
</gene>
<dbReference type="EMBL" id="BMAT01008059">
    <property type="protein sequence ID" value="GFR77109.1"/>
    <property type="molecule type" value="Genomic_DNA"/>
</dbReference>
<accession>A0AAV4FVK0</accession>
<keyword evidence="2" id="KW-1185">Reference proteome</keyword>
<organism evidence="1 2">
    <name type="scientific">Elysia marginata</name>
    <dbReference type="NCBI Taxonomy" id="1093978"/>
    <lineage>
        <taxon>Eukaryota</taxon>
        <taxon>Metazoa</taxon>
        <taxon>Spiralia</taxon>
        <taxon>Lophotrochozoa</taxon>
        <taxon>Mollusca</taxon>
        <taxon>Gastropoda</taxon>
        <taxon>Heterobranchia</taxon>
        <taxon>Euthyneura</taxon>
        <taxon>Panpulmonata</taxon>
        <taxon>Sacoglossa</taxon>
        <taxon>Placobranchoidea</taxon>
        <taxon>Plakobranchidae</taxon>
        <taxon>Elysia</taxon>
    </lineage>
</organism>
<feature type="non-terminal residue" evidence="1">
    <location>
        <position position="71"/>
    </location>
</feature>
<dbReference type="AlphaFoldDB" id="A0AAV4FVK0"/>
<reference evidence="1 2" key="1">
    <citation type="journal article" date="2021" name="Elife">
        <title>Chloroplast acquisition without the gene transfer in kleptoplastic sea slugs, Plakobranchus ocellatus.</title>
        <authorList>
            <person name="Maeda T."/>
            <person name="Takahashi S."/>
            <person name="Yoshida T."/>
            <person name="Shimamura S."/>
            <person name="Takaki Y."/>
            <person name="Nagai Y."/>
            <person name="Toyoda A."/>
            <person name="Suzuki Y."/>
            <person name="Arimoto A."/>
            <person name="Ishii H."/>
            <person name="Satoh N."/>
            <person name="Nishiyama T."/>
            <person name="Hasebe M."/>
            <person name="Maruyama T."/>
            <person name="Minagawa J."/>
            <person name="Obokata J."/>
            <person name="Shigenobu S."/>
        </authorList>
    </citation>
    <scope>NUCLEOTIDE SEQUENCE [LARGE SCALE GENOMIC DNA]</scope>
</reference>
<comment type="caution">
    <text evidence="1">The sequence shown here is derived from an EMBL/GenBank/DDBJ whole genome shotgun (WGS) entry which is preliminary data.</text>
</comment>
<name>A0AAV4FVK0_9GAST</name>
<proteinExistence type="predicted"/>